<evidence type="ECO:0000256" key="1">
    <source>
        <dbReference type="ARBA" id="ARBA00004240"/>
    </source>
</evidence>
<dbReference type="PANTHER" id="PTHR13398:SF0">
    <property type="entry name" value="GDP-FUCOSE PROTEIN O-FUCOSYLTRANSFERASE 2"/>
    <property type="match status" value="1"/>
</dbReference>
<dbReference type="Pfam" id="PF10250">
    <property type="entry name" value="O-FucT"/>
    <property type="match status" value="1"/>
</dbReference>
<evidence type="ECO:0000256" key="4">
    <source>
        <dbReference type="ARBA" id="ARBA00022679"/>
    </source>
</evidence>
<sequence>MIFLIFWILLQVVFCEQLASVLSNDYSTEERKFLLYDVNYGEGFNLRRDVYMRVANTVRLLRNNGHNYILVLPAWGGLYHWKKRSNKLPWSTFFDINSLNDFVPVIEFQDFLQEINHDGIDEVAYLQAYAEGWTSGNYEIKFDRRPCIQGHQYYRLEDGKWRSWFFSYEYVWAKNFSCISIQGDSNTLTKMIESYYPDAPTLFVDRAEQILHSVFGDKYYWEARRSMRYAPHLVKIGDKFRKEKLGSSDSHDRTVLTGPWRDVKKHHGEALGGDFLCVHWRRQDFVHHHSSIIPSVKGAAEQILKILRAYNLTQLFLSTDAATEEVELLKSHLSSDVSVERYEPEEELTDGEVSVIDQWVCAHARVFTGTHSSTFSYRIQEDREILGFLPKTTFNNLCPDDNDQCEQPSEWKITYENANF</sequence>
<keyword evidence="5" id="KW-0256">Endoplasmic reticulum</keyword>
<proteinExistence type="inferred from homology"/>
<dbReference type="GO" id="GO:0005783">
    <property type="term" value="C:endoplasmic reticulum"/>
    <property type="evidence" value="ECO:0007669"/>
    <property type="project" value="UniProtKB-SubCell"/>
</dbReference>
<evidence type="ECO:0000256" key="3">
    <source>
        <dbReference type="ARBA" id="ARBA00012196"/>
    </source>
</evidence>
<evidence type="ECO:0000256" key="13">
    <source>
        <dbReference type="SAM" id="SignalP"/>
    </source>
</evidence>
<protein>
    <recommendedName>
        <fullName evidence="9">GDP-fucose protein O-fucosyltransferase 2</fullName>
        <ecNumber evidence="3">2.4.1.221</ecNumber>
    </recommendedName>
    <alternativeName>
        <fullName evidence="10">Peptide-O-fucosyltransferase 2</fullName>
    </alternativeName>
</protein>
<comment type="similarity">
    <text evidence="8">Belongs to the glycosyltransferase 68 family.</text>
</comment>
<dbReference type="Gene3D" id="3.40.50.11340">
    <property type="match status" value="1"/>
</dbReference>
<keyword evidence="7" id="KW-0119">Carbohydrate metabolism</keyword>
<dbReference type="GO" id="GO:0046922">
    <property type="term" value="F:peptide-O-fucosyltransferase activity"/>
    <property type="evidence" value="ECO:0007669"/>
    <property type="project" value="UniProtKB-EC"/>
</dbReference>
<evidence type="ECO:0000256" key="9">
    <source>
        <dbReference type="ARBA" id="ARBA00026232"/>
    </source>
</evidence>
<dbReference type="GO" id="GO:0006004">
    <property type="term" value="P:fucose metabolic process"/>
    <property type="evidence" value="ECO:0007669"/>
    <property type="project" value="UniProtKB-KW"/>
</dbReference>
<dbReference type="EMBL" id="UXUI01000039">
    <property type="protein sequence ID" value="VDD84940.1"/>
    <property type="molecule type" value="Genomic_DNA"/>
</dbReference>
<evidence type="ECO:0000313" key="16">
    <source>
        <dbReference type="WBParaSite" id="EVEC_0000012201-mRNA-1"/>
    </source>
</evidence>
<dbReference type="WBParaSite" id="EVEC_0000012201-mRNA-1">
    <property type="protein sequence ID" value="EVEC_0000012201-mRNA-1"/>
    <property type="gene ID" value="EVEC_0000012201"/>
</dbReference>
<evidence type="ECO:0000256" key="6">
    <source>
        <dbReference type="ARBA" id="ARBA00023253"/>
    </source>
</evidence>
<comment type="catalytic activity">
    <reaction evidence="12">
        <text>L-seryl-[protein] + GDP-beta-L-fucose = 3-O-(alpha-L-fucosyl)-L-seryl-[protein] + GDP + H(+)</text>
        <dbReference type="Rhea" id="RHEA:63644"/>
        <dbReference type="Rhea" id="RHEA-COMP:9863"/>
        <dbReference type="Rhea" id="RHEA-COMP:17914"/>
        <dbReference type="ChEBI" id="CHEBI:15378"/>
        <dbReference type="ChEBI" id="CHEBI:29999"/>
        <dbReference type="ChEBI" id="CHEBI:57273"/>
        <dbReference type="ChEBI" id="CHEBI:58189"/>
        <dbReference type="ChEBI" id="CHEBI:189632"/>
        <dbReference type="EC" id="2.4.1.221"/>
    </reaction>
    <physiologicalReaction direction="left-to-right" evidence="12">
        <dbReference type="Rhea" id="RHEA:63645"/>
    </physiologicalReaction>
</comment>
<dbReference type="Proteomes" id="UP000274131">
    <property type="component" value="Unassembled WGS sequence"/>
</dbReference>
<evidence type="ECO:0000256" key="8">
    <source>
        <dbReference type="ARBA" id="ARBA00025803"/>
    </source>
</evidence>
<accession>A0A0N4USL8</accession>
<organism evidence="16">
    <name type="scientific">Enterobius vermicularis</name>
    <name type="common">Human pinworm</name>
    <dbReference type="NCBI Taxonomy" id="51028"/>
    <lineage>
        <taxon>Eukaryota</taxon>
        <taxon>Metazoa</taxon>
        <taxon>Ecdysozoa</taxon>
        <taxon>Nematoda</taxon>
        <taxon>Chromadorea</taxon>
        <taxon>Rhabditida</taxon>
        <taxon>Spirurina</taxon>
        <taxon>Oxyuridomorpha</taxon>
        <taxon>Oxyuroidea</taxon>
        <taxon>Oxyuridae</taxon>
        <taxon>Enterobius</taxon>
    </lineage>
</organism>
<comment type="pathway">
    <text evidence="2">Protein modification; protein glycosylation.</text>
</comment>
<keyword evidence="15" id="KW-1185">Reference proteome</keyword>
<dbReference type="CDD" id="cd11298">
    <property type="entry name" value="O-FucT-2"/>
    <property type="match status" value="1"/>
</dbReference>
<dbReference type="EC" id="2.4.1.221" evidence="3"/>
<evidence type="ECO:0000256" key="2">
    <source>
        <dbReference type="ARBA" id="ARBA00004922"/>
    </source>
</evidence>
<evidence type="ECO:0000256" key="12">
    <source>
        <dbReference type="ARBA" id="ARBA00048647"/>
    </source>
</evidence>
<dbReference type="InterPro" id="IPR019378">
    <property type="entry name" value="GDP-Fuc_O-FucTrfase"/>
</dbReference>
<dbReference type="PANTHER" id="PTHR13398">
    <property type="entry name" value="GDP-FUCOSE PROTEIN O-FUCOSYLTRANSFERASE 2"/>
    <property type="match status" value="1"/>
</dbReference>
<evidence type="ECO:0000256" key="7">
    <source>
        <dbReference type="ARBA" id="ARBA00023277"/>
    </source>
</evidence>
<keyword evidence="6" id="KW-0294">Fucose metabolism</keyword>
<evidence type="ECO:0000313" key="15">
    <source>
        <dbReference type="Proteomes" id="UP000274131"/>
    </source>
</evidence>
<dbReference type="STRING" id="51028.A0A0N4USL8"/>
<comment type="catalytic activity">
    <reaction evidence="11">
        <text>L-threonyl-[protein] + GDP-beta-L-fucose = 3-O-(alpha-L-fucosyl)-L-threonyl-[protein] + GDP + H(+)</text>
        <dbReference type="Rhea" id="RHEA:70491"/>
        <dbReference type="Rhea" id="RHEA-COMP:11060"/>
        <dbReference type="Rhea" id="RHEA-COMP:17915"/>
        <dbReference type="ChEBI" id="CHEBI:15378"/>
        <dbReference type="ChEBI" id="CHEBI:30013"/>
        <dbReference type="ChEBI" id="CHEBI:57273"/>
        <dbReference type="ChEBI" id="CHEBI:58189"/>
        <dbReference type="ChEBI" id="CHEBI:189631"/>
        <dbReference type="EC" id="2.4.1.221"/>
    </reaction>
    <physiologicalReaction direction="left-to-right" evidence="11">
        <dbReference type="Rhea" id="RHEA:70492"/>
    </physiologicalReaction>
</comment>
<evidence type="ECO:0000256" key="5">
    <source>
        <dbReference type="ARBA" id="ARBA00022824"/>
    </source>
</evidence>
<gene>
    <name evidence="14" type="ORF">EVEC_LOCUS83</name>
</gene>
<evidence type="ECO:0000256" key="11">
    <source>
        <dbReference type="ARBA" id="ARBA00047273"/>
    </source>
</evidence>
<reference evidence="14 15" key="2">
    <citation type="submission" date="2018-10" db="EMBL/GenBank/DDBJ databases">
        <authorList>
            <consortium name="Pathogen Informatics"/>
        </authorList>
    </citation>
    <scope>NUCLEOTIDE SEQUENCE [LARGE SCALE GENOMIC DNA]</scope>
</reference>
<dbReference type="Gene3D" id="3.40.50.11350">
    <property type="match status" value="1"/>
</dbReference>
<feature type="signal peptide" evidence="13">
    <location>
        <begin position="1"/>
        <end position="15"/>
    </location>
</feature>
<evidence type="ECO:0000313" key="14">
    <source>
        <dbReference type="EMBL" id="VDD84940.1"/>
    </source>
</evidence>
<evidence type="ECO:0000256" key="10">
    <source>
        <dbReference type="ARBA" id="ARBA00033083"/>
    </source>
</evidence>
<name>A0A0N4USL8_ENTVE</name>
<dbReference type="InterPro" id="IPR045130">
    <property type="entry name" value="OFUT2-like"/>
</dbReference>
<reference evidence="16" key="1">
    <citation type="submission" date="2017-02" db="UniProtKB">
        <authorList>
            <consortium name="WormBaseParasite"/>
        </authorList>
    </citation>
    <scope>IDENTIFICATION</scope>
</reference>
<keyword evidence="4" id="KW-0808">Transferase</keyword>
<keyword evidence="13" id="KW-0732">Signal</keyword>
<feature type="chain" id="PRO_5043122424" description="GDP-fucose protein O-fucosyltransferase 2" evidence="13">
    <location>
        <begin position="16"/>
        <end position="420"/>
    </location>
</feature>
<comment type="subcellular location">
    <subcellularLocation>
        <location evidence="1">Endoplasmic reticulum</location>
    </subcellularLocation>
</comment>
<dbReference type="OrthoDB" id="422368at2759"/>
<dbReference type="AlphaFoldDB" id="A0A0N4USL8"/>